<evidence type="ECO:0008006" key="3">
    <source>
        <dbReference type="Google" id="ProtNLM"/>
    </source>
</evidence>
<evidence type="ECO:0000313" key="2">
    <source>
        <dbReference type="Proteomes" id="UP000712080"/>
    </source>
</evidence>
<protein>
    <recommendedName>
        <fullName evidence="3">DUF4595 domain-containing protein</fullName>
    </recommendedName>
</protein>
<reference evidence="1" key="1">
    <citation type="submission" date="2020-02" db="EMBL/GenBank/DDBJ databases">
        <title>Flavobacterium sp. genome.</title>
        <authorList>
            <person name="Jung H.S."/>
            <person name="Baek J.H."/>
            <person name="Jeon C.O."/>
        </authorList>
    </citation>
    <scope>NUCLEOTIDE SEQUENCE</scope>
    <source>
        <strain evidence="1">SE-s28</strain>
    </source>
</reference>
<evidence type="ECO:0000313" key="1">
    <source>
        <dbReference type="EMBL" id="NMH28784.1"/>
    </source>
</evidence>
<name>A0A972JG84_9FLAO</name>
<sequence length="238" mass="28447">MKRIILILLAFVLCSCRENKITFPDLDPDPMIDAFKRNKVDYYIRMQAARDTIYQKDSVVINHSGYITDKITTLGWMDNEHYEYDSINRIRIAKTDSDIHSHLKSTYICKPSQHKVLECVYHKSFGAYLTYTKDTIHYLFDDKMEFLKQKICVSDKDTTWVRRYSYNKRGKLIRILEKNLYDNIQSEVRYGYDADTILRQITDYVNRVEYISPYTGLIDSVKKSFPKEKTIYVYHFRK</sequence>
<organism evidence="1 2">
    <name type="scientific">Flavobacterium silvaticum</name>
    <dbReference type="NCBI Taxonomy" id="1852020"/>
    <lineage>
        <taxon>Bacteria</taxon>
        <taxon>Pseudomonadati</taxon>
        <taxon>Bacteroidota</taxon>
        <taxon>Flavobacteriia</taxon>
        <taxon>Flavobacteriales</taxon>
        <taxon>Flavobacteriaceae</taxon>
        <taxon>Flavobacterium</taxon>
    </lineage>
</organism>
<dbReference type="Proteomes" id="UP000712080">
    <property type="component" value="Unassembled WGS sequence"/>
</dbReference>
<proteinExistence type="predicted"/>
<accession>A0A972JG84</accession>
<dbReference type="EMBL" id="JAAMPU010000107">
    <property type="protein sequence ID" value="NMH28784.1"/>
    <property type="molecule type" value="Genomic_DNA"/>
</dbReference>
<dbReference type="AlphaFoldDB" id="A0A972JG84"/>
<gene>
    <name evidence="1" type="ORF">G6047_12135</name>
</gene>
<keyword evidence="2" id="KW-1185">Reference proteome</keyword>
<comment type="caution">
    <text evidence="1">The sequence shown here is derived from an EMBL/GenBank/DDBJ whole genome shotgun (WGS) entry which is preliminary data.</text>
</comment>
<dbReference type="PROSITE" id="PS51257">
    <property type="entry name" value="PROKAR_LIPOPROTEIN"/>
    <property type="match status" value="1"/>
</dbReference>
<dbReference type="RefSeq" id="WP_169527896.1">
    <property type="nucleotide sequence ID" value="NZ_JAAMPU010000107.1"/>
</dbReference>